<dbReference type="CDD" id="cd07363">
    <property type="entry name" value="45_DOPA_Dioxygenase"/>
    <property type="match status" value="1"/>
</dbReference>
<feature type="domain" description="Extradiol ring-cleavage dioxygenase class III enzyme subunit B" evidence="8">
    <location>
        <begin position="105"/>
        <end position="340"/>
    </location>
</feature>
<keyword evidence="5" id="KW-0560">Oxidoreductase</keyword>
<dbReference type="PANTHER" id="PTHR30096:SF0">
    <property type="entry name" value="4,5-DOPA DIOXYGENASE EXTRADIOL-LIKE PROTEIN"/>
    <property type="match status" value="1"/>
</dbReference>
<keyword evidence="7" id="KW-1133">Transmembrane helix</keyword>
<evidence type="ECO:0000313" key="9">
    <source>
        <dbReference type="EMBL" id="KZZ87149.1"/>
    </source>
</evidence>
<reference evidence="9 10" key="1">
    <citation type="journal article" date="2016" name="Genome Biol. Evol.">
        <title>Divergent and convergent evolution of fungal pathogenicity.</title>
        <authorList>
            <person name="Shang Y."/>
            <person name="Xiao G."/>
            <person name="Zheng P."/>
            <person name="Cen K."/>
            <person name="Zhan S."/>
            <person name="Wang C."/>
        </authorList>
    </citation>
    <scope>NUCLEOTIDE SEQUENCE [LARGE SCALE GENOMIC DNA]</scope>
    <source>
        <strain evidence="9 10">ARSEF 7405</strain>
    </source>
</reference>
<name>A0A167V7A6_9EURO</name>
<dbReference type="Proteomes" id="UP000242877">
    <property type="component" value="Unassembled WGS sequence"/>
</dbReference>
<keyword evidence="4" id="KW-0862">Zinc</keyword>
<keyword evidence="7" id="KW-0812">Transmembrane</keyword>
<feature type="transmembrane region" description="Helical" evidence="7">
    <location>
        <begin position="29"/>
        <end position="49"/>
    </location>
</feature>
<keyword evidence="3" id="KW-0479">Metal-binding</keyword>
<feature type="region of interest" description="Disordered" evidence="6">
    <location>
        <begin position="1"/>
        <end position="25"/>
    </location>
</feature>
<evidence type="ECO:0000256" key="2">
    <source>
        <dbReference type="ARBA" id="ARBA00007581"/>
    </source>
</evidence>
<comment type="caution">
    <text evidence="9">The sequence shown here is derived from an EMBL/GenBank/DDBJ whole genome shotgun (WGS) entry which is preliminary data.</text>
</comment>
<gene>
    <name evidence="9" type="ORF">AAP_05904</name>
</gene>
<sequence>MNPQPMSSQQPKQSSTSASSQSQSPTSPFSVPVLIAVTAILAIVASFFAKFSPFNFSLPAAIAGSREVVTRVVDSSSVGSTAGQKRMMSSRTPVYFWGHGGPNIMYDYDHPAYRAIQKVGKEITTKVKPKAVIVLSGHWQAKKDEVQINTAEITDLIYDFYGFPSHYYKETYPNVGSKEVAEKVMTAVRSAGLNISGVKRGLDHGVWSSFKIAFDHDDNPLNVPLVQLSLYGNEDPLKHFKLGAALAPLREEGIVIIASGMAVHNLRDYMLSTSRRPLPYTASFDEAMKEAATAPFEDGRREKAVVELVKRVDARQSHPHMDHLMPFHVAAGAAAEDNGKQLFTFWESSMSWAQYRWGDVPAKI</sequence>
<dbReference type="Gene3D" id="3.40.830.10">
    <property type="entry name" value="LigB-like"/>
    <property type="match status" value="1"/>
</dbReference>
<dbReference type="Pfam" id="PF02900">
    <property type="entry name" value="LigB"/>
    <property type="match status" value="1"/>
</dbReference>
<keyword evidence="7" id="KW-0472">Membrane</keyword>
<keyword evidence="9" id="KW-0223">Dioxygenase</keyword>
<keyword evidence="10" id="KW-1185">Reference proteome</keyword>
<evidence type="ECO:0000256" key="4">
    <source>
        <dbReference type="ARBA" id="ARBA00022833"/>
    </source>
</evidence>
<dbReference type="EMBL" id="AZGZ01000038">
    <property type="protein sequence ID" value="KZZ87149.1"/>
    <property type="molecule type" value="Genomic_DNA"/>
</dbReference>
<comment type="cofactor">
    <cofactor evidence="1">
        <name>Zn(2+)</name>
        <dbReference type="ChEBI" id="CHEBI:29105"/>
    </cofactor>
</comment>
<accession>A0A167V7A6</accession>
<dbReference type="InterPro" id="IPR004183">
    <property type="entry name" value="Xdiol_dOase_suB"/>
</dbReference>
<evidence type="ECO:0000256" key="5">
    <source>
        <dbReference type="ARBA" id="ARBA00023002"/>
    </source>
</evidence>
<dbReference type="PANTHER" id="PTHR30096">
    <property type="entry name" value="4,5-DOPA DIOXYGENASE EXTRADIOL-LIKE PROTEIN"/>
    <property type="match status" value="1"/>
</dbReference>
<proteinExistence type="inferred from homology"/>
<organism evidence="9 10">
    <name type="scientific">Ascosphaera apis ARSEF 7405</name>
    <dbReference type="NCBI Taxonomy" id="392613"/>
    <lineage>
        <taxon>Eukaryota</taxon>
        <taxon>Fungi</taxon>
        <taxon>Dikarya</taxon>
        <taxon>Ascomycota</taxon>
        <taxon>Pezizomycotina</taxon>
        <taxon>Eurotiomycetes</taxon>
        <taxon>Eurotiomycetidae</taxon>
        <taxon>Onygenales</taxon>
        <taxon>Ascosphaeraceae</taxon>
        <taxon>Ascosphaera</taxon>
    </lineage>
</organism>
<evidence type="ECO:0000256" key="1">
    <source>
        <dbReference type="ARBA" id="ARBA00001947"/>
    </source>
</evidence>
<dbReference type="OrthoDB" id="7396853at2759"/>
<evidence type="ECO:0000259" key="8">
    <source>
        <dbReference type="Pfam" id="PF02900"/>
    </source>
</evidence>
<protein>
    <submittedName>
        <fullName evidence="9">Catalytic LigB subunit of aromatic ring-opening dioxygenase family protein</fullName>
    </submittedName>
</protein>
<dbReference type="GO" id="GO:0008198">
    <property type="term" value="F:ferrous iron binding"/>
    <property type="evidence" value="ECO:0007669"/>
    <property type="project" value="InterPro"/>
</dbReference>
<evidence type="ECO:0000256" key="3">
    <source>
        <dbReference type="ARBA" id="ARBA00022723"/>
    </source>
</evidence>
<comment type="similarity">
    <text evidence="2">Belongs to the DODA-type extradiol aromatic ring-opening dioxygenase family.</text>
</comment>
<dbReference type="GO" id="GO:0008270">
    <property type="term" value="F:zinc ion binding"/>
    <property type="evidence" value="ECO:0007669"/>
    <property type="project" value="InterPro"/>
</dbReference>
<dbReference type="AlphaFoldDB" id="A0A167V7A6"/>
<evidence type="ECO:0000313" key="10">
    <source>
        <dbReference type="Proteomes" id="UP000242877"/>
    </source>
</evidence>
<dbReference type="SUPFAM" id="SSF53213">
    <property type="entry name" value="LigB-like"/>
    <property type="match status" value="1"/>
</dbReference>
<evidence type="ECO:0000256" key="7">
    <source>
        <dbReference type="SAM" id="Phobius"/>
    </source>
</evidence>
<dbReference type="GO" id="GO:0016702">
    <property type="term" value="F:oxidoreductase activity, acting on single donors with incorporation of molecular oxygen, incorporation of two atoms of oxygen"/>
    <property type="evidence" value="ECO:0007669"/>
    <property type="project" value="UniProtKB-ARBA"/>
</dbReference>
<dbReference type="VEuPathDB" id="FungiDB:AAP_05904"/>
<dbReference type="InterPro" id="IPR014436">
    <property type="entry name" value="Extradiol_dOase_DODA"/>
</dbReference>
<evidence type="ECO:0000256" key="6">
    <source>
        <dbReference type="SAM" id="MobiDB-lite"/>
    </source>
</evidence>